<gene>
    <name evidence="5" type="primary">trm10</name>
    <name evidence="5" type="ORF">SJAV_18760</name>
</gene>
<dbReference type="AlphaFoldDB" id="A0AAT9GSY7"/>
<sequence>MILGKIFAEELKKKGIDKLYVGYEEPSLQKLAVKMLLKNYGILRRDKEGIKVKEEEGVSLYKGKGGEKVEYVFVKGGEKITFNPPKYPLIVIDLGLFDELDEEEKRKTLLQIDVTLSVIRKYLWDRNLAIAHYNYSVGKSIIINSLDSDNCIILDPYGDIIANEEIIRKTDIIIIGGIVDKGRRLKYATKRLAEMYNYPCKRVKIALRGSTVGVPDEINKIVDIILKVKTGKELEKAIIEDQSKGDKLARALMDINNHGVEILNEEVKWLNIDDKLYKIILRKIKNTNSVTNH</sequence>
<evidence type="ECO:0000256" key="3">
    <source>
        <dbReference type="ARBA" id="ARBA00022691"/>
    </source>
</evidence>
<dbReference type="GO" id="GO:0008175">
    <property type="term" value="F:tRNA methyltransferase activity"/>
    <property type="evidence" value="ECO:0007669"/>
    <property type="project" value="InterPro"/>
</dbReference>
<dbReference type="PROSITE" id="PS51675">
    <property type="entry name" value="SAM_MT_TRM10"/>
    <property type="match status" value="1"/>
</dbReference>
<evidence type="ECO:0000256" key="2">
    <source>
        <dbReference type="ARBA" id="ARBA00022679"/>
    </source>
</evidence>
<dbReference type="NCBIfam" id="NF041071">
    <property type="entry name" value="Trm10_mtase_Thprot"/>
    <property type="match status" value="1"/>
</dbReference>
<feature type="domain" description="SAM-dependent MTase TRM10-type" evidence="4">
    <location>
        <begin position="72"/>
        <end position="250"/>
    </location>
</feature>
<accession>A0AAT9GSY7</accession>
<proteinExistence type="predicted"/>
<keyword evidence="3" id="KW-0949">S-adenosyl-L-methionine</keyword>
<dbReference type="PIRSF" id="PIRSF018978">
    <property type="entry name" value="tRNA_m1G_mtfrase_arc_prd"/>
    <property type="match status" value="1"/>
</dbReference>
<dbReference type="InterPro" id="IPR053623">
    <property type="entry name" value="TRM10_methyltransferase"/>
</dbReference>
<dbReference type="EMBL" id="AP031322">
    <property type="protein sequence ID" value="BFH73932.1"/>
    <property type="molecule type" value="Genomic_DNA"/>
</dbReference>
<name>A0AAT9GSY7_9CREN</name>
<keyword evidence="2" id="KW-0808">Transferase</keyword>
<dbReference type="RefSeq" id="WP_369609484.1">
    <property type="nucleotide sequence ID" value="NZ_AP031322.1"/>
</dbReference>
<dbReference type="GO" id="GO:0030488">
    <property type="term" value="P:tRNA methylation"/>
    <property type="evidence" value="ECO:0007669"/>
    <property type="project" value="InterPro"/>
</dbReference>
<dbReference type="InterPro" id="IPR038459">
    <property type="entry name" value="MT_TRM10-typ_sf"/>
</dbReference>
<evidence type="ECO:0000256" key="1">
    <source>
        <dbReference type="ARBA" id="ARBA00022603"/>
    </source>
</evidence>
<organism evidence="5">
    <name type="scientific">Sulfurisphaera javensis</name>
    <dbReference type="NCBI Taxonomy" id="2049879"/>
    <lineage>
        <taxon>Archaea</taxon>
        <taxon>Thermoproteota</taxon>
        <taxon>Thermoprotei</taxon>
        <taxon>Sulfolobales</taxon>
        <taxon>Sulfolobaceae</taxon>
        <taxon>Sulfurisphaera</taxon>
    </lineage>
</organism>
<protein>
    <submittedName>
        <fullName evidence="5">tRNA (Adenine(9)-N1)-methyltransferase Trm10</fullName>
    </submittedName>
</protein>
<evidence type="ECO:0000259" key="4">
    <source>
        <dbReference type="PROSITE" id="PS51675"/>
    </source>
</evidence>
<dbReference type="KEGG" id="sjv:SJAV_18760"/>
<dbReference type="InterPro" id="IPR028564">
    <property type="entry name" value="MT_TRM10-typ"/>
</dbReference>
<dbReference type="Gene3D" id="3.40.1280.30">
    <property type="match status" value="1"/>
</dbReference>
<evidence type="ECO:0000313" key="5">
    <source>
        <dbReference type="EMBL" id="BFH73932.1"/>
    </source>
</evidence>
<reference evidence="5" key="1">
    <citation type="submission" date="2024-03" db="EMBL/GenBank/DDBJ databases">
        <title>Complete genome sequence of Sulfurisphaera javensis strain KD-1.</title>
        <authorList>
            <person name="Sakai H."/>
            <person name="Nur N."/>
            <person name="Suwanto A."/>
            <person name="Kurosawa N."/>
        </authorList>
    </citation>
    <scope>NUCLEOTIDE SEQUENCE</scope>
    <source>
        <strain evidence="5">KD-1</strain>
    </source>
</reference>
<keyword evidence="1" id="KW-0489">Methyltransferase</keyword>
<dbReference type="InterPro" id="IPR016742">
    <property type="entry name" value="tRNA_m1G_mtfrase_arc"/>
</dbReference>
<dbReference type="GeneID" id="92354828"/>